<reference evidence="5 6" key="1">
    <citation type="journal article" date="2020" name="bioRxiv">
        <title>Sequence and annotation of 42 cannabis genomes reveals extensive copy number variation in cannabinoid synthesis and pathogen resistance genes.</title>
        <authorList>
            <person name="Mckernan K.J."/>
            <person name="Helbert Y."/>
            <person name="Kane L.T."/>
            <person name="Ebling H."/>
            <person name="Zhang L."/>
            <person name="Liu B."/>
            <person name="Eaton Z."/>
            <person name="Mclaughlin S."/>
            <person name="Kingan S."/>
            <person name="Baybayan P."/>
            <person name="Concepcion G."/>
            <person name="Jordan M."/>
            <person name="Riva A."/>
            <person name="Barbazuk W."/>
            <person name="Harkins T."/>
        </authorList>
    </citation>
    <scope>NUCLEOTIDE SEQUENCE [LARGE SCALE GENOMIC DNA]</scope>
    <source>
        <strain evidence="6">cv. Jamaican Lion 4</strain>
        <tissue evidence="5">Leaf</tissue>
    </source>
</reference>
<comment type="caution">
    <text evidence="5">The sequence shown here is derived from an EMBL/GenBank/DDBJ whole genome shotgun (WGS) entry which is preliminary data.</text>
</comment>
<sequence length="356" mass="41238">MFFVPFCTIDFGFLGPTPSLISYFLRILDLLTETVSELNEGRNSSGVWRQILKIIEEEEDHTMQQQQQKKKNFRKRCVSPEPETDEGQDEQERRMALEEVKFLQKQRQRKSGIPAVVGGESAFDIKNGISKKAVDDTQSHRHQYQSNSKAPADPSDVDKDKDDLVLQDTFAQETAVMVEDPNMLKYVEQELAKKRGRTMDATDQIENDLKNAEDELYKIPDHLKVKKRNSEESSTQWTTGIAEVQLPIEYKLKNIEETEAAKKLLQEKRLMGRTKSEFSIPSSYSADYFQRGRDYAEKLRREHPELYKDRSSQEEGGGAPRQADTGTEAAGQRQAATDQFMLERFRKRERQRVMRR</sequence>
<feature type="compositionally biased region" description="Basic and acidic residues" evidence="4">
    <location>
        <begin position="299"/>
        <end position="313"/>
    </location>
</feature>
<evidence type="ECO:0008006" key="7">
    <source>
        <dbReference type="Google" id="ProtNLM"/>
    </source>
</evidence>
<dbReference type="GO" id="GO:0000398">
    <property type="term" value="P:mRNA splicing, via spliceosome"/>
    <property type="evidence" value="ECO:0007669"/>
    <property type="project" value="TreeGrafter"/>
</dbReference>
<evidence type="ECO:0000256" key="4">
    <source>
        <dbReference type="SAM" id="MobiDB-lite"/>
    </source>
</evidence>
<feature type="region of interest" description="Disordered" evidence="4">
    <location>
        <begin position="62"/>
        <end position="93"/>
    </location>
</feature>
<evidence type="ECO:0000313" key="6">
    <source>
        <dbReference type="Proteomes" id="UP000525078"/>
    </source>
</evidence>
<name>A0A7J6FHM6_CANSA</name>
<feature type="compositionally biased region" description="Basic residues" evidence="4">
    <location>
        <begin position="68"/>
        <end position="77"/>
    </location>
</feature>
<organism evidence="5 6">
    <name type="scientific">Cannabis sativa</name>
    <name type="common">Hemp</name>
    <name type="synonym">Marijuana</name>
    <dbReference type="NCBI Taxonomy" id="3483"/>
    <lineage>
        <taxon>Eukaryota</taxon>
        <taxon>Viridiplantae</taxon>
        <taxon>Streptophyta</taxon>
        <taxon>Embryophyta</taxon>
        <taxon>Tracheophyta</taxon>
        <taxon>Spermatophyta</taxon>
        <taxon>Magnoliopsida</taxon>
        <taxon>eudicotyledons</taxon>
        <taxon>Gunneridae</taxon>
        <taxon>Pentapetalae</taxon>
        <taxon>rosids</taxon>
        <taxon>fabids</taxon>
        <taxon>Rosales</taxon>
        <taxon>Cannabaceae</taxon>
        <taxon>Cannabis</taxon>
    </lineage>
</organism>
<dbReference type="GO" id="GO:0005681">
    <property type="term" value="C:spliceosomal complex"/>
    <property type="evidence" value="ECO:0007669"/>
    <property type="project" value="TreeGrafter"/>
</dbReference>
<evidence type="ECO:0000256" key="1">
    <source>
        <dbReference type="ARBA" id="ARBA00004123"/>
    </source>
</evidence>
<evidence type="ECO:0000313" key="5">
    <source>
        <dbReference type="EMBL" id="KAF4370214.1"/>
    </source>
</evidence>
<dbReference type="InterPro" id="IPR010756">
    <property type="entry name" value="Tls1-like"/>
</dbReference>
<feature type="region of interest" description="Disordered" evidence="4">
    <location>
        <begin position="133"/>
        <end position="160"/>
    </location>
</feature>
<feature type="region of interest" description="Disordered" evidence="4">
    <location>
        <begin position="299"/>
        <end position="356"/>
    </location>
</feature>
<proteinExistence type="inferred from homology"/>
<dbReference type="Pfam" id="PF07052">
    <property type="entry name" value="Hep_59"/>
    <property type="match status" value="1"/>
</dbReference>
<dbReference type="EMBL" id="JAATIP010000119">
    <property type="protein sequence ID" value="KAF4370214.1"/>
    <property type="molecule type" value="Genomic_DNA"/>
</dbReference>
<dbReference type="AlphaFoldDB" id="A0A7J6FHM6"/>
<keyword evidence="3" id="KW-0539">Nucleus</keyword>
<dbReference type="Proteomes" id="UP000525078">
    <property type="component" value="Unassembled WGS sequence"/>
</dbReference>
<feature type="compositionally biased region" description="Basic residues" evidence="4">
    <location>
        <begin position="347"/>
        <end position="356"/>
    </location>
</feature>
<accession>A0A7J6FHM6</accession>
<dbReference type="PANTHER" id="PTHR13486">
    <property type="entry name" value="TELOMERE LENGTH AND SILENCING PROTEIN 1 TLS1 FAMILY MEMBER"/>
    <property type="match status" value="1"/>
</dbReference>
<comment type="subcellular location">
    <subcellularLocation>
        <location evidence="1">Nucleus</location>
    </subcellularLocation>
</comment>
<dbReference type="PANTHER" id="PTHR13486:SF2">
    <property type="entry name" value="SPLICING FACTOR C9ORF78"/>
    <property type="match status" value="1"/>
</dbReference>
<protein>
    <recommendedName>
        <fullName evidence="7">Hepatocellular carcinoma-associated antigen 59</fullName>
    </recommendedName>
</protein>
<comment type="similarity">
    <text evidence="2">Belongs to the TLS1 family.</text>
</comment>
<evidence type="ECO:0000256" key="2">
    <source>
        <dbReference type="ARBA" id="ARBA00007643"/>
    </source>
</evidence>
<evidence type="ECO:0000256" key="3">
    <source>
        <dbReference type="ARBA" id="ARBA00023242"/>
    </source>
</evidence>
<gene>
    <name evidence="5" type="ORF">F8388_007355</name>
</gene>